<gene>
    <name evidence="6" type="ORF">GCM10009755_17290</name>
</gene>
<dbReference type="InterPro" id="IPR018389">
    <property type="entry name" value="DctP_fam"/>
</dbReference>
<evidence type="ECO:0000256" key="1">
    <source>
        <dbReference type="ARBA" id="ARBA00004196"/>
    </source>
</evidence>
<dbReference type="NCBIfam" id="TIGR00787">
    <property type="entry name" value="dctP"/>
    <property type="match status" value="1"/>
</dbReference>
<comment type="similarity">
    <text evidence="2">Belongs to the bacterial solute-binding protein 7 family.</text>
</comment>
<evidence type="ECO:0000256" key="4">
    <source>
        <dbReference type="ARBA" id="ARBA00022729"/>
    </source>
</evidence>
<dbReference type="RefSeq" id="WP_344308819.1">
    <property type="nucleotide sequence ID" value="NZ_BAAANO010000015.1"/>
</dbReference>
<evidence type="ECO:0000256" key="2">
    <source>
        <dbReference type="ARBA" id="ARBA00009023"/>
    </source>
</evidence>
<feature type="signal peptide" evidence="5">
    <location>
        <begin position="1"/>
        <end position="27"/>
    </location>
</feature>
<dbReference type="PROSITE" id="PS51257">
    <property type="entry name" value="PROKAR_LIPOPROTEIN"/>
    <property type="match status" value="1"/>
</dbReference>
<dbReference type="PANTHER" id="PTHR33376:SF4">
    <property type="entry name" value="SIALIC ACID-BINDING PERIPLASMIC PROTEIN SIAP"/>
    <property type="match status" value="1"/>
</dbReference>
<dbReference type="Proteomes" id="UP001500755">
    <property type="component" value="Unassembled WGS sequence"/>
</dbReference>
<proteinExistence type="inferred from homology"/>
<keyword evidence="7" id="KW-1185">Reference proteome</keyword>
<comment type="caution">
    <text evidence="6">The sequence shown here is derived from an EMBL/GenBank/DDBJ whole genome shotgun (WGS) entry which is preliminary data.</text>
</comment>
<evidence type="ECO:0000313" key="7">
    <source>
        <dbReference type="Proteomes" id="UP001500755"/>
    </source>
</evidence>
<evidence type="ECO:0000256" key="5">
    <source>
        <dbReference type="SAM" id="SignalP"/>
    </source>
</evidence>
<dbReference type="PIRSF" id="PIRSF006470">
    <property type="entry name" value="DctB"/>
    <property type="match status" value="1"/>
</dbReference>
<sequence>MTTVRQRRRRVRTLFAAALALTLGVLAGCGTNFGTTADGLQRYRWKMTVTVGTTSTWYLAAEKFGEDLARETDGRITLQVFASERLTAGEPTAGVEQLMDGGKDFSYNSPIIYAGVNPVYGAAAAPFRFDSVEDGYAAMQGAGGEAYRQQLAEDGVELLGWGESGMRQLTNSHRAIHAPADMHGLKFRIPGFGLYTDFYRSLGSNPVGMPFSEVYTALQQGAIDGQENPLDVIYSSSLEEVQPYLTLWDYSYDPLVFGMNKDLFDSLSEDDRELVKRLAADANEFQVQQNRELEAQELEELEAAGMQVNEMTDAEKKEFKAELAPLYETYREVWGPTLSAEFIPEGY</sequence>
<feature type="chain" id="PRO_5045865408" evidence="5">
    <location>
        <begin position="28"/>
        <end position="347"/>
    </location>
</feature>
<dbReference type="EMBL" id="BAAANO010000015">
    <property type="protein sequence ID" value="GAA2007516.1"/>
    <property type="molecule type" value="Genomic_DNA"/>
</dbReference>
<keyword evidence="4 5" id="KW-0732">Signal</keyword>
<name>A0ABN2TFV6_9MICO</name>
<dbReference type="NCBIfam" id="NF037995">
    <property type="entry name" value="TRAP_S1"/>
    <property type="match status" value="1"/>
</dbReference>
<dbReference type="PANTHER" id="PTHR33376">
    <property type="match status" value="1"/>
</dbReference>
<comment type="subcellular location">
    <subcellularLocation>
        <location evidence="1">Cell envelope</location>
    </subcellularLocation>
</comment>
<reference evidence="6 7" key="1">
    <citation type="journal article" date="2019" name="Int. J. Syst. Evol. Microbiol.">
        <title>The Global Catalogue of Microorganisms (GCM) 10K type strain sequencing project: providing services to taxonomists for standard genome sequencing and annotation.</title>
        <authorList>
            <consortium name="The Broad Institute Genomics Platform"/>
            <consortium name="The Broad Institute Genome Sequencing Center for Infectious Disease"/>
            <person name="Wu L."/>
            <person name="Ma J."/>
        </authorList>
    </citation>
    <scope>NUCLEOTIDE SEQUENCE [LARGE SCALE GENOMIC DNA]</scope>
    <source>
        <strain evidence="6 7">JCM 14546</strain>
    </source>
</reference>
<dbReference type="Pfam" id="PF03480">
    <property type="entry name" value="DctP"/>
    <property type="match status" value="1"/>
</dbReference>
<protein>
    <submittedName>
        <fullName evidence="6">DctP family TRAP transporter solute-binding subunit</fullName>
    </submittedName>
</protein>
<organism evidence="6 7">
    <name type="scientific">Brevibacterium samyangense</name>
    <dbReference type="NCBI Taxonomy" id="366888"/>
    <lineage>
        <taxon>Bacteria</taxon>
        <taxon>Bacillati</taxon>
        <taxon>Actinomycetota</taxon>
        <taxon>Actinomycetes</taxon>
        <taxon>Micrococcales</taxon>
        <taxon>Brevibacteriaceae</taxon>
        <taxon>Brevibacterium</taxon>
    </lineage>
</organism>
<dbReference type="InterPro" id="IPR038404">
    <property type="entry name" value="TRAP_DctP_sf"/>
</dbReference>
<accession>A0ABN2TFV6</accession>
<evidence type="ECO:0000313" key="6">
    <source>
        <dbReference type="EMBL" id="GAA2007516.1"/>
    </source>
</evidence>
<keyword evidence="3" id="KW-0813">Transport</keyword>
<dbReference type="Gene3D" id="3.40.190.170">
    <property type="entry name" value="Bacterial extracellular solute-binding protein, family 7"/>
    <property type="match status" value="1"/>
</dbReference>
<dbReference type="InterPro" id="IPR004682">
    <property type="entry name" value="TRAP_DctP"/>
</dbReference>
<evidence type="ECO:0000256" key="3">
    <source>
        <dbReference type="ARBA" id="ARBA00022448"/>
    </source>
</evidence>